<organism evidence="4 5">
    <name type="scientific">Trichonephila clavata</name>
    <name type="common">Joro spider</name>
    <name type="synonym">Nephila clavata</name>
    <dbReference type="NCBI Taxonomy" id="2740835"/>
    <lineage>
        <taxon>Eukaryota</taxon>
        <taxon>Metazoa</taxon>
        <taxon>Ecdysozoa</taxon>
        <taxon>Arthropoda</taxon>
        <taxon>Chelicerata</taxon>
        <taxon>Arachnida</taxon>
        <taxon>Araneae</taxon>
        <taxon>Araneomorphae</taxon>
        <taxon>Entelegynae</taxon>
        <taxon>Araneoidea</taxon>
        <taxon>Nephilidae</taxon>
        <taxon>Trichonephila</taxon>
    </lineage>
</organism>
<dbReference type="PANTHER" id="PTHR11412">
    <property type="entry name" value="MACROGLOBULIN / COMPLEMENT"/>
    <property type="match status" value="1"/>
</dbReference>
<dbReference type="OrthoDB" id="9998011at2759"/>
<dbReference type="InterPro" id="IPR050473">
    <property type="entry name" value="A2M/Complement_sys"/>
</dbReference>
<comment type="caution">
    <text evidence="4">The sequence shown here is derived from an EMBL/GenBank/DDBJ whole genome shotgun (WGS) entry which is preliminary data.</text>
</comment>
<dbReference type="EMBL" id="BMAO01019136">
    <property type="protein sequence ID" value="GFR28617.1"/>
    <property type="molecule type" value="Genomic_DNA"/>
</dbReference>
<dbReference type="Gene3D" id="2.60.40.10">
    <property type="entry name" value="Immunoglobulins"/>
    <property type="match status" value="1"/>
</dbReference>
<feature type="domain" description="Macroglobulin" evidence="3">
    <location>
        <begin position="91"/>
        <end position="172"/>
    </location>
</feature>
<keyword evidence="5" id="KW-1185">Reference proteome</keyword>
<dbReference type="Proteomes" id="UP000887116">
    <property type="component" value="Unassembled WGS sequence"/>
</dbReference>
<evidence type="ECO:0000256" key="1">
    <source>
        <dbReference type="SAM" id="SignalP"/>
    </source>
</evidence>
<name>A0A8X6M1K4_TRICU</name>
<feature type="domain" description="Macroglobulin" evidence="2">
    <location>
        <begin position="222"/>
        <end position="306"/>
    </location>
</feature>
<gene>
    <name evidence="4" type="primary">CPAMD8</name>
    <name evidence="4" type="ORF">TNCT_408581</name>
</gene>
<evidence type="ECO:0000313" key="4">
    <source>
        <dbReference type="EMBL" id="GFR28617.1"/>
    </source>
</evidence>
<feature type="signal peptide" evidence="1">
    <location>
        <begin position="1"/>
        <end position="15"/>
    </location>
</feature>
<dbReference type="Gene3D" id="2.60.40.1930">
    <property type="match status" value="1"/>
</dbReference>
<dbReference type="InterPro" id="IPR041555">
    <property type="entry name" value="MG3"/>
</dbReference>
<dbReference type="InterPro" id="IPR013783">
    <property type="entry name" value="Ig-like_fold"/>
</dbReference>
<protein>
    <submittedName>
        <fullName evidence="4">C3 and PZP-like alpha-2-macroglobulin domain-containing protein 8</fullName>
    </submittedName>
</protein>
<evidence type="ECO:0000259" key="3">
    <source>
        <dbReference type="Pfam" id="PF17791"/>
    </source>
</evidence>
<reference evidence="4" key="1">
    <citation type="submission" date="2020-07" db="EMBL/GenBank/DDBJ databases">
        <title>Multicomponent nature underlies the extraordinary mechanical properties of spider dragline silk.</title>
        <authorList>
            <person name="Kono N."/>
            <person name="Nakamura H."/>
            <person name="Mori M."/>
            <person name="Yoshida Y."/>
            <person name="Ohtoshi R."/>
            <person name="Malay A.D."/>
            <person name="Moran D.A.P."/>
            <person name="Tomita M."/>
            <person name="Numata K."/>
            <person name="Arakawa K."/>
        </authorList>
    </citation>
    <scope>NUCLEOTIDE SEQUENCE</scope>
</reference>
<accession>A0A8X6M1K4</accession>
<dbReference type="AlphaFoldDB" id="A0A8X6M1K4"/>
<dbReference type="Pfam" id="PF17791">
    <property type="entry name" value="MG3"/>
    <property type="match status" value="1"/>
</dbReference>
<sequence length="308" mass="34886">MLPLILYFTLPVVFSNYVTCYSASGTGNRETVDVYVEDPQGTRLFQFKGVPLGTGIQQLQFPLANEPSLGSWLISVDNGISTESTTFDVKEYELPKFDVSITFPPYVLVNTEIIPAQVCAKYTYGEPVKGTLNLNTSLEIYSYSYSPDRTPIIMNTLEIDGCYNYTINVSSIDPDHNYYYRRIMVVANVIEDGTGVEKSTTQYLERTFSPLNLNFITDQNQRHYFKPGLPYNGKLKVTNPDNSPAEGEPIEICATVSRKRVNNYWLSQRTVKYCKNYTSDARGYIKYALEPQNVDSISIDLEVRSKSI</sequence>
<dbReference type="InterPro" id="IPR040839">
    <property type="entry name" value="MG4"/>
</dbReference>
<feature type="chain" id="PRO_5036450555" evidence="1">
    <location>
        <begin position="16"/>
        <end position="308"/>
    </location>
</feature>
<keyword evidence="1" id="KW-0732">Signal</keyword>
<proteinExistence type="predicted"/>
<evidence type="ECO:0000313" key="5">
    <source>
        <dbReference type="Proteomes" id="UP000887116"/>
    </source>
</evidence>
<dbReference type="Gene3D" id="2.60.40.1940">
    <property type="match status" value="1"/>
</dbReference>
<dbReference type="Pfam" id="PF17789">
    <property type="entry name" value="MG4"/>
    <property type="match status" value="1"/>
</dbReference>
<dbReference type="PANTHER" id="PTHR11412:SF171">
    <property type="entry name" value="PREGNANCY ZONE PROTEIN-LIKE PROTEIN"/>
    <property type="match status" value="1"/>
</dbReference>
<evidence type="ECO:0000259" key="2">
    <source>
        <dbReference type="Pfam" id="PF17789"/>
    </source>
</evidence>